<dbReference type="EMBL" id="JBHTFQ010000004">
    <property type="protein sequence ID" value="MFC7704321.1"/>
    <property type="molecule type" value="Genomic_DNA"/>
</dbReference>
<dbReference type="Pfam" id="PF05402">
    <property type="entry name" value="PqqD"/>
    <property type="match status" value="1"/>
</dbReference>
<dbReference type="Gene3D" id="1.10.10.1150">
    <property type="entry name" value="Coenzyme PQQ synthesis protein D (PqqD)"/>
    <property type="match status" value="1"/>
</dbReference>
<dbReference type="InterPro" id="IPR041881">
    <property type="entry name" value="PqqD_sf"/>
</dbReference>
<sequence length="101" mass="11198">MSARPRLAPADRVTLARHARLRFDSVRGRWVLLVPERVMVPDETCTEILQLCDGDRSIEAIAATLSEKYTADEGVIRRDVIDLLQGLADKGFLRPMAGPPA</sequence>
<comment type="subunit">
    <text evidence="2">Monomer. Interacts with PqqE.</text>
</comment>
<dbReference type="NCBIfam" id="TIGR03859">
    <property type="entry name" value="PQQ_PqqD"/>
    <property type="match status" value="1"/>
</dbReference>
<comment type="caution">
    <text evidence="4">The sequence shown here is derived from an EMBL/GenBank/DDBJ whole genome shotgun (WGS) entry which is preliminary data.</text>
</comment>
<gene>
    <name evidence="4" type="primary">pqqD</name>
    <name evidence="4" type="ORF">ACFQXB_08955</name>
</gene>
<keyword evidence="3" id="KW-0884">PQQ biosynthesis</keyword>
<evidence type="ECO:0000313" key="4">
    <source>
        <dbReference type="EMBL" id="MFC7704321.1"/>
    </source>
</evidence>
<name>A0ABW2ULC6_9RHOB</name>
<evidence type="ECO:0000313" key="5">
    <source>
        <dbReference type="Proteomes" id="UP001596516"/>
    </source>
</evidence>
<dbReference type="InterPro" id="IPR008792">
    <property type="entry name" value="PQQD"/>
</dbReference>
<organism evidence="4 5">
    <name type="scientific">Plastorhodobacter daqingensis</name>
    <dbReference type="NCBI Taxonomy" id="1387281"/>
    <lineage>
        <taxon>Bacteria</taxon>
        <taxon>Pseudomonadati</taxon>
        <taxon>Pseudomonadota</taxon>
        <taxon>Alphaproteobacteria</taxon>
        <taxon>Rhodobacterales</taxon>
        <taxon>Paracoccaceae</taxon>
        <taxon>Plastorhodobacter</taxon>
    </lineage>
</organism>
<dbReference type="Proteomes" id="UP001596516">
    <property type="component" value="Unassembled WGS sequence"/>
</dbReference>
<comment type="pathway">
    <text evidence="1">Cofactor biosynthesis; pyrroloquinoline quinone biosynthesis.</text>
</comment>
<dbReference type="RefSeq" id="WP_377402383.1">
    <property type="nucleotide sequence ID" value="NZ_JBHTFQ010000004.1"/>
</dbReference>
<keyword evidence="5" id="KW-1185">Reference proteome</keyword>
<dbReference type="InterPro" id="IPR022479">
    <property type="entry name" value="PqqD_bac"/>
</dbReference>
<evidence type="ECO:0000256" key="1">
    <source>
        <dbReference type="ARBA" id="ARBA00004886"/>
    </source>
</evidence>
<evidence type="ECO:0000256" key="2">
    <source>
        <dbReference type="ARBA" id="ARBA00011741"/>
    </source>
</evidence>
<protein>
    <submittedName>
        <fullName evidence="4">Pyrroloquinoline quinone biosynthesis peptide chaperone PqqD</fullName>
    </submittedName>
</protein>
<accession>A0ABW2ULC6</accession>
<proteinExistence type="predicted"/>
<reference evidence="5" key="1">
    <citation type="journal article" date="2019" name="Int. J. Syst. Evol. Microbiol.">
        <title>The Global Catalogue of Microorganisms (GCM) 10K type strain sequencing project: providing services to taxonomists for standard genome sequencing and annotation.</title>
        <authorList>
            <consortium name="The Broad Institute Genomics Platform"/>
            <consortium name="The Broad Institute Genome Sequencing Center for Infectious Disease"/>
            <person name="Wu L."/>
            <person name="Ma J."/>
        </authorList>
    </citation>
    <scope>NUCLEOTIDE SEQUENCE [LARGE SCALE GENOMIC DNA]</scope>
    <source>
        <strain evidence="5">CGMCC 1.12750</strain>
    </source>
</reference>
<evidence type="ECO:0000256" key="3">
    <source>
        <dbReference type="ARBA" id="ARBA00022905"/>
    </source>
</evidence>